<sequence>MKPYILLGVFAFILALAGKYFLLPPSSAPNASHATLLSLQEPCDLRQGACTARNDAGASIRFSITPNSIPLMQELVASVETAGLGQPVSANLTVEGVNMFMGFQSADLQADNSTTALQGKFTLPVCSMQTMQWKASVLVVAADGQQYRADFPFTTSR</sequence>
<gene>
    <name evidence="1" type="ORF">HZT40_18800</name>
</gene>
<accession>A0A7L6AW78</accession>
<evidence type="ECO:0000313" key="2">
    <source>
        <dbReference type="Proteomes" id="UP000510621"/>
    </source>
</evidence>
<reference evidence="1" key="1">
    <citation type="submission" date="2020-06" db="EMBL/GenBank/DDBJ databases">
        <title>Analysis procedures for assessing recovery of high quality, complete, closed genomes from Nanopore long read metagenome sequencing.</title>
        <authorList>
            <person name="Bessarab I."/>
            <person name="Arumugam K."/>
            <person name="Haryono M."/>
            <person name="Liu X."/>
            <person name="Roy S."/>
            <person name="Zuniga-Montanez R.E."/>
            <person name="Qiu G."/>
            <person name="Drautz-Moses D.I."/>
            <person name="Law Y.Y."/>
            <person name="Wuertz S."/>
            <person name="Lauro F.M."/>
            <person name="Huson D.H."/>
            <person name="Williams R.B."/>
        </authorList>
    </citation>
    <scope>NUCLEOTIDE SEQUENCE [LARGE SCALE GENOMIC DNA]</scope>
    <source>
        <strain evidence="1">SSD2</strain>
    </source>
</reference>
<keyword evidence="2" id="KW-1185">Reference proteome</keyword>
<organism evidence="1 2">
    <name type="scientific">Candidatus Thiothrix singaporensis</name>
    <dbReference type="NCBI Taxonomy" id="2799669"/>
    <lineage>
        <taxon>Bacteria</taxon>
        <taxon>Pseudomonadati</taxon>
        <taxon>Pseudomonadota</taxon>
        <taxon>Gammaproteobacteria</taxon>
        <taxon>Thiotrichales</taxon>
        <taxon>Thiotrichaceae</taxon>
        <taxon>Thiothrix</taxon>
    </lineage>
</organism>
<dbReference type="Proteomes" id="UP000510621">
    <property type="component" value="Chromosome"/>
</dbReference>
<proteinExistence type="predicted"/>
<protein>
    <submittedName>
        <fullName evidence="1">Uncharacterized protein</fullName>
    </submittedName>
</protein>
<dbReference type="KEGG" id="this:HZT40_18800"/>
<dbReference type="EMBL" id="CP059265">
    <property type="protein sequence ID" value="QLQ33305.1"/>
    <property type="molecule type" value="Genomic_DNA"/>
</dbReference>
<evidence type="ECO:0000313" key="1">
    <source>
        <dbReference type="EMBL" id="QLQ33305.1"/>
    </source>
</evidence>
<name>A0A7L6AW78_9GAMM</name>
<dbReference type="AlphaFoldDB" id="A0A7L6AW78"/>